<sequence>MEKLRSITVLPTEQEIEDKKNGKRKKKVPLPHGHSQLDWMKKQNLIRDPTFFNGDGKITITELKKHNTEKDAWTVYKGRVYDITQYFDFHPGGREELLRAAGNDSTQIFEFRHSWVNFEAMMLKYMVGYLVPE</sequence>
<proteinExistence type="predicted"/>
<dbReference type="GO" id="GO:0020037">
    <property type="term" value="F:heme binding"/>
    <property type="evidence" value="ECO:0000318"/>
    <property type="project" value="GO_Central"/>
</dbReference>
<dbReference type="OrthoDB" id="432299at2759"/>
<dbReference type="SMART" id="SM01117">
    <property type="entry name" value="Cyt-b5"/>
    <property type="match status" value="1"/>
</dbReference>
<dbReference type="Pfam" id="PF00173">
    <property type="entry name" value="Cyt-b5"/>
    <property type="match status" value="1"/>
</dbReference>
<feature type="domain" description="Cytochrome b5 heme-binding" evidence="5">
    <location>
        <begin position="55"/>
        <end position="131"/>
    </location>
</feature>
<dbReference type="GO" id="GO:0046872">
    <property type="term" value="F:metal ion binding"/>
    <property type="evidence" value="ECO:0007669"/>
    <property type="project" value="UniProtKB-KW"/>
</dbReference>
<evidence type="ECO:0000259" key="5">
    <source>
        <dbReference type="PROSITE" id="PS50255"/>
    </source>
</evidence>
<dbReference type="InterPro" id="IPR001199">
    <property type="entry name" value="Cyt_B5-like_heme/steroid-bd"/>
</dbReference>
<name>F0ZPD9_DICPU</name>
<keyword evidence="7" id="KW-1185">Reference proteome</keyword>
<organism evidence="6 7">
    <name type="scientific">Dictyostelium purpureum</name>
    <name type="common">Slime mold</name>
    <dbReference type="NCBI Taxonomy" id="5786"/>
    <lineage>
        <taxon>Eukaryota</taxon>
        <taxon>Amoebozoa</taxon>
        <taxon>Evosea</taxon>
        <taxon>Eumycetozoa</taxon>
        <taxon>Dictyostelia</taxon>
        <taxon>Dictyosteliales</taxon>
        <taxon>Dictyosteliaceae</taxon>
        <taxon>Dictyostelium</taxon>
    </lineage>
</organism>
<reference evidence="7" key="1">
    <citation type="journal article" date="2011" name="Genome Biol.">
        <title>Comparative genomics of the social amoebae Dictyostelium discoideum and Dictyostelium purpureum.</title>
        <authorList>
            <consortium name="US DOE Joint Genome Institute (JGI-PGF)"/>
            <person name="Sucgang R."/>
            <person name="Kuo A."/>
            <person name="Tian X."/>
            <person name="Salerno W."/>
            <person name="Parikh A."/>
            <person name="Feasley C.L."/>
            <person name="Dalin E."/>
            <person name="Tu H."/>
            <person name="Huang E."/>
            <person name="Barry K."/>
            <person name="Lindquist E."/>
            <person name="Shapiro H."/>
            <person name="Bruce D."/>
            <person name="Schmutz J."/>
            <person name="Salamov A."/>
            <person name="Fey P."/>
            <person name="Gaudet P."/>
            <person name="Anjard C."/>
            <person name="Babu M.M."/>
            <person name="Basu S."/>
            <person name="Bushmanova Y."/>
            <person name="van der Wel H."/>
            <person name="Katoh-Kurasawa M."/>
            <person name="Dinh C."/>
            <person name="Coutinho P.M."/>
            <person name="Saito T."/>
            <person name="Elias M."/>
            <person name="Schaap P."/>
            <person name="Kay R.R."/>
            <person name="Henrissat B."/>
            <person name="Eichinger L."/>
            <person name="Rivero F."/>
            <person name="Putnam N.H."/>
            <person name="West C.M."/>
            <person name="Loomis W.F."/>
            <person name="Chisholm R.L."/>
            <person name="Shaulsky G."/>
            <person name="Strassmann J.E."/>
            <person name="Queller D.C."/>
            <person name="Kuspa A."/>
            <person name="Grigoriev I.V."/>
        </authorList>
    </citation>
    <scope>NUCLEOTIDE SEQUENCE [LARGE SCALE GENOMIC DNA]</scope>
    <source>
        <strain evidence="7">QSDP1</strain>
    </source>
</reference>
<feature type="region of interest" description="Disordered" evidence="4">
    <location>
        <begin position="1"/>
        <end position="34"/>
    </location>
</feature>
<dbReference type="GeneID" id="10502176"/>
<dbReference type="RefSeq" id="XP_003289277.1">
    <property type="nucleotide sequence ID" value="XM_003289229.1"/>
</dbReference>
<dbReference type="PANTHER" id="PTHR46237">
    <property type="entry name" value="CYTOCHROME B5 REDUCTASE 4 FAMILY MEMBER"/>
    <property type="match status" value="1"/>
</dbReference>
<dbReference type="PANTHER" id="PTHR46237:SF1">
    <property type="entry name" value="CYTOCHROME B5 REDUCTASE 4"/>
    <property type="match status" value="1"/>
</dbReference>
<dbReference type="VEuPathDB" id="AmoebaDB:DICPUDRAFT_35486"/>
<dbReference type="Proteomes" id="UP000001064">
    <property type="component" value="Unassembled WGS sequence"/>
</dbReference>
<dbReference type="GO" id="GO:0004128">
    <property type="term" value="F:cytochrome-b5 reductase activity, acting on NAD(P)H"/>
    <property type="evidence" value="ECO:0000318"/>
    <property type="project" value="GO_Central"/>
</dbReference>
<dbReference type="OMA" id="GHSQLDW"/>
<dbReference type="InParanoid" id="F0ZPD9"/>
<evidence type="ECO:0000313" key="6">
    <source>
        <dbReference type="EMBL" id="EGC34173.1"/>
    </source>
</evidence>
<dbReference type="InterPro" id="IPR051872">
    <property type="entry name" value="Cytochrome_b5/Flavoprotein_Rdt"/>
</dbReference>
<evidence type="ECO:0000256" key="3">
    <source>
        <dbReference type="ARBA" id="ARBA00023004"/>
    </source>
</evidence>
<evidence type="ECO:0000256" key="2">
    <source>
        <dbReference type="ARBA" id="ARBA00022723"/>
    </source>
</evidence>
<dbReference type="PRINTS" id="PR00363">
    <property type="entry name" value="CYTOCHROMEB5"/>
</dbReference>
<dbReference type="eggNOG" id="KOG0536">
    <property type="taxonomic scope" value="Eukaryota"/>
</dbReference>
<dbReference type="PROSITE" id="PS50255">
    <property type="entry name" value="CYTOCHROME_B5_2"/>
    <property type="match status" value="1"/>
</dbReference>
<keyword evidence="2" id="KW-0479">Metal-binding</keyword>
<evidence type="ECO:0000313" key="7">
    <source>
        <dbReference type="Proteomes" id="UP000001064"/>
    </source>
</evidence>
<dbReference type="KEGG" id="dpp:DICPUDRAFT_35486"/>
<dbReference type="FunFam" id="3.10.120.10:FF:000001">
    <property type="entry name" value="Cytochrome b5 reductase 4"/>
    <property type="match status" value="1"/>
</dbReference>
<dbReference type="EMBL" id="GL871108">
    <property type="protein sequence ID" value="EGC34173.1"/>
    <property type="molecule type" value="Genomic_DNA"/>
</dbReference>
<protein>
    <recommendedName>
        <fullName evidence="5">Cytochrome b5 heme-binding domain-containing protein</fullName>
    </recommendedName>
</protein>
<keyword evidence="3" id="KW-0408">Iron</keyword>
<keyword evidence="1" id="KW-0349">Heme</keyword>
<dbReference type="Gene3D" id="3.10.120.10">
    <property type="entry name" value="Cytochrome b5-like heme/steroid binding domain"/>
    <property type="match status" value="1"/>
</dbReference>
<accession>F0ZPD9</accession>
<dbReference type="InterPro" id="IPR036400">
    <property type="entry name" value="Cyt_B5-like_heme/steroid_sf"/>
</dbReference>
<dbReference type="AlphaFoldDB" id="F0ZPD9"/>
<dbReference type="GO" id="GO:0005737">
    <property type="term" value="C:cytoplasm"/>
    <property type="evidence" value="ECO:0000318"/>
    <property type="project" value="GO_Central"/>
</dbReference>
<evidence type="ECO:0000256" key="1">
    <source>
        <dbReference type="ARBA" id="ARBA00022617"/>
    </source>
</evidence>
<evidence type="ECO:0000256" key="4">
    <source>
        <dbReference type="SAM" id="MobiDB-lite"/>
    </source>
</evidence>
<dbReference type="STRING" id="5786.F0ZPD9"/>
<gene>
    <name evidence="6" type="ORF">DICPUDRAFT_35486</name>
</gene>
<dbReference type="SUPFAM" id="SSF55856">
    <property type="entry name" value="Cytochrome b5-like heme/steroid binding domain"/>
    <property type="match status" value="1"/>
</dbReference>